<sequence>MGDFQTCTVNITNQADIESGSLSSCPENAYRYINIRNATSVLNFTNLTETDYIDVAQSPQLEILDFPHLTSLRYLAVNGATALESILMRQLSSLPSDIHEDGSYTLPIPFSAINITECPNLLELNIQNTTGLHVLALQNVSLSSLNPNITSVVILETDSCLGLPDLRSTRDFHLTGTGAQGCFLFSDLSSAHNFTLTSISPSEVVFGQAALTVIDTLTLESSVVTSDYDNTLKLDSVASVGSNAFITSNANAHIEFDSLVSVKGNLSIKNNQNCTFNFDNLGDVGNLLLMDNLNTTLPTFPSLARANSIHLRGYIDKSNIFPALTSVSDSVIIEALNDDFNCSKLVSQYQAGTIPNLSCNGTSNGTGSNSGEPSSSPSPAPNDSLSQGAKAGIGVGVAVGVLGAAVAIIWLVLRFKIQLKKLSQRNPTAPPIGDNGAAQKQEHEVQGAIQEKPDDQIHQIGESTKINQAEGRMIIQENQGNGVHELASMPSELPGNSVQRTPGPV</sequence>
<feature type="region of interest" description="Disordered" evidence="1">
    <location>
        <begin position="425"/>
        <end position="452"/>
    </location>
</feature>
<name>A0A7C8MG93_9PEZI</name>
<evidence type="ECO:0008006" key="5">
    <source>
        <dbReference type="Google" id="ProtNLM"/>
    </source>
</evidence>
<feature type="compositionally biased region" description="Polar residues" evidence="1">
    <location>
        <begin position="494"/>
        <end position="505"/>
    </location>
</feature>
<comment type="caution">
    <text evidence="3">The sequence shown here is derived from an EMBL/GenBank/DDBJ whole genome shotgun (WGS) entry which is preliminary data.</text>
</comment>
<evidence type="ECO:0000313" key="3">
    <source>
        <dbReference type="EMBL" id="KAF2963832.1"/>
    </source>
</evidence>
<feature type="compositionally biased region" description="Basic and acidic residues" evidence="1">
    <location>
        <begin position="440"/>
        <end position="452"/>
    </location>
</feature>
<dbReference type="EMBL" id="WUBL01000179">
    <property type="protein sequence ID" value="KAF2963832.1"/>
    <property type="molecule type" value="Genomic_DNA"/>
</dbReference>
<feature type="region of interest" description="Disordered" evidence="1">
    <location>
        <begin position="480"/>
        <end position="505"/>
    </location>
</feature>
<protein>
    <recommendedName>
        <fullName evidence="5">Receptor L-domain domain-containing protein</fullName>
    </recommendedName>
</protein>
<dbReference type="Proteomes" id="UP000481858">
    <property type="component" value="Unassembled WGS sequence"/>
</dbReference>
<keyword evidence="4" id="KW-1185">Reference proteome</keyword>
<gene>
    <name evidence="3" type="ORF">GQX73_g9742</name>
</gene>
<feature type="transmembrane region" description="Helical" evidence="2">
    <location>
        <begin position="391"/>
        <end position="413"/>
    </location>
</feature>
<keyword evidence="2" id="KW-1133">Transmembrane helix</keyword>
<organism evidence="3 4">
    <name type="scientific">Xylaria multiplex</name>
    <dbReference type="NCBI Taxonomy" id="323545"/>
    <lineage>
        <taxon>Eukaryota</taxon>
        <taxon>Fungi</taxon>
        <taxon>Dikarya</taxon>
        <taxon>Ascomycota</taxon>
        <taxon>Pezizomycotina</taxon>
        <taxon>Sordariomycetes</taxon>
        <taxon>Xylariomycetidae</taxon>
        <taxon>Xylariales</taxon>
        <taxon>Xylariaceae</taxon>
        <taxon>Xylaria</taxon>
    </lineage>
</organism>
<keyword evidence="2" id="KW-0472">Membrane</keyword>
<proteinExistence type="predicted"/>
<evidence type="ECO:0000256" key="1">
    <source>
        <dbReference type="SAM" id="MobiDB-lite"/>
    </source>
</evidence>
<dbReference type="InParanoid" id="A0A7C8MG93"/>
<evidence type="ECO:0000313" key="4">
    <source>
        <dbReference type="Proteomes" id="UP000481858"/>
    </source>
</evidence>
<feature type="region of interest" description="Disordered" evidence="1">
    <location>
        <begin position="362"/>
        <end position="385"/>
    </location>
</feature>
<keyword evidence="2" id="KW-0812">Transmembrane</keyword>
<evidence type="ECO:0000256" key="2">
    <source>
        <dbReference type="SAM" id="Phobius"/>
    </source>
</evidence>
<dbReference type="AlphaFoldDB" id="A0A7C8MG93"/>
<reference evidence="3 4" key="1">
    <citation type="submission" date="2019-12" db="EMBL/GenBank/DDBJ databases">
        <title>Draft genome sequence of the ascomycete Xylaria multiplex DSM 110363.</title>
        <authorList>
            <person name="Buettner E."/>
            <person name="Kellner H."/>
        </authorList>
    </citation>
    <scope>NUCLEOTIDE SEQUENCE [LARGE SCALE GENOMIC DNA]</scope>
    <source>
        <strain evidence="3 4">DSM 110363</strain>
    </source>
</reference>
<dbReference type="OrthoDB" id="4763830at2759"/>
<accession>A0A7C8MG93</accession>